<protein>
    <submittedName>
        <fullName evidence="1">Uncharacterized protein</fullName>
    </submittedName>
</protein>
<dbReference type="AlphaFoldDB" id="A0A172E711"/>
<sequence>MVRSLSFGSFIYDFKYFLIRNQFFCAY</sequence>
<proteinExistence type="evidence at transcript level"/>
<name>A0A172E711_PHATR</name>
<reference evidence="1" key="1">
    <citation type="submission" date="2013-06" db="EMBL/GenBank/DDBJ databases">
        <title>Differently expressed genes of marine diatom grown under ocean acidification and different light conditions.</title>
        <authorList>
            <person name="Wang K.-J."/>
            <person name="Zhuang S.-F."/>
            <person name="Ren H.-L."/>
            <person name="Chen F.-Y."/>
            <person name="Li Y.-H."/>
            <person name="Chen R.-Y."/>
            <person name="Gao K.-S."/>
        </authorList>
    </citation>
    <scope>NUCLEOTIDE SEQUENCE</scope>
</reference>
<evidence type="ECO:0000313" key="1">
    <source>
        <dbReference type="EMBL" id="AID23621.1"/>
    </source>
</evidence>
<organism evidence="1">
    <name type="scientific">Phaeodactylum tricornutum</name>
    <name type="common">Diatom</name>
    <dbReference type="NCBI Taxonomy" id="2850"/>
    <lineage>
        <taxon>Eukaryota</taxon>
        <taxon>Sar</taxon>
        <taxon>Stramenopiles</taxon>
        <taxon>Ochrophyta</taxon>
        <taxon>Bacillariophyta</taxon>
        <taxon>Bacillariophyceae</taxon>
        <taxon>Bacillariophycidae</taxon>
        <taxon>Naviculales</taxon>
        <taxon>Phaeodactylaceae</taxon>
        <taxon>Phaeodactylum</taxon>
    </lineage>
</organism>
<dbReference type="EMBL" id="KF302622">
    <property type="protein sequence ID" value="AID23621.1"/>
    <property type="molecule type" value="mRNA"/>
</dbReference>
<accession>A0A172E711</accession>